<feature type="region of interest" description="Disordered" evidence="1">
    <location>
        <begin position="237"/>
        <end position="264"/>
    </location>
</feature>
<comment type="caution">
    <text evidence="2">The sequence shown here is derived from an EMBL/GenBank/DDBJ whole genome shotgun (WGS) entry which is preliminary data.</text>
</comment>
<gene>
    <name evidence="2" type="ORF">AB3X52_00360</name>
</gene>
<reference evidence="2 3" key="1">
    <citation type="submission" date="2024-07" db="EMBL/GenBank/DDBJ databases">
        <authorList>
            <person name="Lee S."/>
            <person name="Kang M."/>
        </authorList>
    </citation>
    <scope>NUCLEOTIDE SEQUENCE [LARGE SCALE GENOMIC DNA]</scope>
    <source>
        <strain evidence="2 3">DS6</strain>
    </source>
</reference>
<proteinExistence type="predicted"/>
<organism evidence="2 3">
    <name type="scientific">Nocardioides eburneus</name>
    <dbReference type="NCBI Taxonomy" id="3231482"/>
    <lineage>
        <taxon>Bacteria</taxon>
        <taxon>Bacillati</taxon>
        <taxon>Actinomycetota</taxon>
        <taxon>Actinomycetes</taxon>
        <taxon>Propionibacteriales</taxon>
        <taxon>Nocardioidaceae</taxon>
        <taxon>Nocardioides</taxon>
    </lineage>
</organism>
<evidence type="ECO:0000256" key="1">
    <source>
        <dbReference type="SAM" id="MobiDB-lite"/>
    </source>
</evidence>
<evidence type="ECO:0000313" key="2">
    <source>
        <dbReference type="EMBL" id="MEX0426053.1"/>
    </source>
</evidence>
<sequence length="264" mass="28752">MDEGLLYLYTRAGVTLFDDLLHRVFGDRLADHLPVRVLPVGTEPPQDFQTLVDREYANIADLPKPGRRARAEADARVRALLAEAQVGPDAEVSDADDVRRVVRGIKAGKARAAVFPRLSDVATSVEGAGLSVEVRFVKKECVPVRLVKDDEQVDAAAIRLVPLQKKYHWGAFDLADKLGLSRPKAAALRCHLGIDADPDCAYTFTFGSQSHVRFSDNDYTRMRHAIAGGIDMDAIGKSHGAGRHRGPRPECKQAGCQASESAVS</sequence>
<dbReference type="RefSeq" id="WP_367990627.1">
    <property type="nucleotide sequence ID" value="NZ_JBFPJR010000001.1"/>
</dbReference>
<protein>
    <submittedName>
        <fullName evidence="2">Uncharacterized protein</fullName>
    </submittedName>
</protein>
<dbReference type="EMBL" id="JBFPJR010000001">
    <property type="protein sequence ID" value="MEX0426053.1"/>
    <property type="molecule type" value="Genomic_DNA"/>
</dbReference>
<name>A0ABV3SSZ0_9ACTN</name>
<accession>A0ABV3SSZ0</accession>
<evidence type="ECO:0000313" key="3">
    <source>
        <dbReference type="Proteomes" id="UP001556631"/>
    </source>
</evidence>
<dbReference type="Proteomes" id="UP001556631">
    <property type="component" value="Unassembled WGS sequence"/>
</dbReference>
<keyword evidence="3" id="KW-1185">Reference proteome</keyword>